<evidence type="ECO:0000313" key="2">
    <source>
        <dbReference type="Proteomes" id="UP000070501"/>
    </source>
</evidence>
<proteinExistence type="predicted"/>
<name>A0A136J1B8_9PEZI</name>
<dbReference type="OrthoDB" id="5302289at2759"/>
<evidence type="ECO:0000313" key="1">
    <source>
        <dbReference type="EMBL" id="KXJ90991.1"/>
    </source>
</evidence>
<organism evidence="1 2">
    <name type="scientific">Microdochium bolleyi</name>
    <dbReference type="NCBI Taxonomy" id="196109"/>
    <lineage>
        <taxon>Eukaryota</taxon>
        <taxon>Fungi</taxon>
        <taxon>Dikarya</taxon>
        <taxon>Ascomycota</taxon>
        <taxon>Pezizomycotina</taxon>
        <taxon>Sordariomycetes</taxon>
        <taxon>Xylariomycetidae</taxon>
        <taxon>Xylariales</taxon>
        <taxon>Microdochiaceae</taxon>
        <taxon>Microdochium</taxon>
    </lineage>
</organism>
<protein>
    <submittedName>
        <fullName evidence="1">Uncharacterized protein</fullName>
    </submittedName>
</protein>
<gene>
    <name evidence="1" type="ORF">Micbo1qcDRAFT_205021</name>
</gene>
<dbReference type="Proteomes" id="UP000070501">
    <property type="component" value="Unassembled WGS sequence"/>
</dbReference>
<keyword evidence="2" id="KW-1185">Reference proteome</keyword>
<sequence length="131" mass="14795">MLIVNAQDISRQSPYSKLHTMATHLPTATMPMFELFSTQGTDQFLPVQDNTEVAQALEIARESPEGAKDAVISNILESALHALWAKVVAQPDSYVMTRDEFAVFNYFQHRFEGNKLAIAARRRYWDNTACS</sequence>
<reference evidence="2" key="1">
    <citation type="submission" date="2016-02" db="EMBL/GenBank/DDBJ databases">
        <title>Draft genome sequence of Microdochium bolleyi, a fungal endophyte of beachgrass.</title>
        <authorList>
            <consortium name="DOE Joint Genome Institute"/>
            <person name="David A.S."/>
            <person name="May G."/>
            <person name="Haridas S."/>
            <person name="Lim J."/>
            <person name="Wang M."/>
            <person name="Labutti K."/>
            <person name="Lipzen A."/>
            <person name="Barry K."/>
            <person name="Grigoriev I.V."/>
        </authorList>
    </citation>
    <scope>NUCLEOTIDE SEQUENCE [LARGE SCALE GENOMIC DNA]</scope>
    <source>
        <strain evidence="2">J235TASD1</strain>
    </source>
</reference>
<dbReference type="InParanoid" id="A0A136J1B8"/>
<dbReference type="EMBL" id="KQ964251">
    <property type="protein sequence ID" value="KXJ90991.1"/>
    <property type="molecule type" value="Genomic_DNA"/>
</dbReference>
<dbReference type="AlphaFoldDB" id="A0A136J1B8"/>
<accession>A0A136J1B8</accession>